<accession>A0A6C0ETV8</accession>
<protein>
    <submittedName>
        <fullName evidence="1">Uncharacterized protein</fullName>
    </submittedName>
</protein>
<name>A0A6C0ETV8_9ZZZZ</name>
<dbReference type="AlphaFoldDB" id="A0A6C0ETV8"/>
<proteinExistence type="predicted"/>
<reference evidence="1" key="1">
    <citation type="journal article" date="2020" name="Nature">
        <title>Giant virus diversity and host interactions through global metagenomics.</title>
        <authorList>
            <person name="Schulz F."/>
            <person name="Roux S."/>
            <person name="Paez-Espino D."/>
            <person name="Jungbluth S."/>
            <person name="Walsh D.A."/>
            <person name="Denef V.J."/>
            <person name="McMahon K.D."/>
            <person name="Konstantinidis K.T."/>
            <person name="Eloe-Fadrosh E.A."/>
            <person name="Kyrpides N.C."/>
            <person name="Woyke T."/>
        </authorList>
    </citation>
    <scope>NUCLEOTIDE SEQUENCE</scope>
    <source>
        <strain evidence="1">GVMAG-M-3300009155-48</strain>
    </source>
</reference>
<organism evidence="1">
    <name type="scientific">viral metagenome</name>
    <dbReference type="NCBI Taxonomy" id="1070528"/>
    <lineage>
        <taxon>unclassified sequences</taxon>
        <taxon>metagenomes</taxon>
        <taxon>organismal metagenomes</taxon>
    </lineage>
</organism>
<sequence>MLYDKHEPNNTVNVHNKFFLNSNIIYPKSKIKIPNSPNFLKVLVFDLDETIGSFHEAAILWKIIESELQTDFNTLMDLYPEFLRYGILQIIEFILNKKRIGKCDKLYLYTNNINSPVFPNLISEYLKYKLKSENNVFDKTINAFKVNNKIIEHNRTTHKKTYNDFINCTILPENVKICFIDDKYYSKMENEKIYYIQPSPYYHNLTNKEIISRFSNSVFNNDKNMDKINSILNIPYIDYNYEDYMIQDKNKENKKIYKKIMYYVKEFFYLTNRNEKTKKIRVSLGKFTRKKK</sequence>
<dbReference type="EMBL" id="MN738925">
    <property type="protein sequence ID" value="QHT31769.1"/>
    <property type="molecule type" value="Genomic_DNA"/>
</dbReference>
<evidence type="ECO:0000313" key="1">
    <source>
        <dbReference type="EMBL" id="QHT31769.1"/>
    </source>
</evidence>